<proteinExistence type="predicted"/>
<evidence type="ECO:0000256" key="7">
    <source>
        <dbReference type="SAM" id="Phobius"/>
    </source>
</evidence>
<evidence type="ECO:0000256" key="5">
    <source>
        <dbReference type="ARBA" id="ARBA00022989"/>
    </source>
</evidence>
<reference evidence="8 9" key="1">
    <citation type="submission" date="2021-03" db="EMBL/GenBank/DDBJ databases">
        <title>Thermosipho ferrireducens sp.nov., an anaerobic thermophilic iron-reducing bacterium isolated from a deep-sea hydrothermal sulfide deposits.</title>
        <authorList>
            <person name="Zeng X."/>
            <person name="Chen Y."/>
            <person name="Shao Z."/>
        </authorList>
    </citation>
    <scope>NUCLEOTIDE SEQUENCE [LARGE SCALE GENOMIC DNA]</scope>
    <source>
        <strain evidence="8 9">JL129W03</strain>
    </source>
</reference>
<evidence type="ECO:0000256" key="4">
    <source>
        <dbReference type="ARBA" id="ARBA00022692"/>
    </source>
</evidence>
<evidence type="ECO:0000256" key="1">
    <source>
        <dbReference type="ARBA" id="ARBA00004651"/>
    </source>
</evidence>
<dbReference type="InterPro" id="IPR000715">
    <property type="entry name" value="Glycosyl_transferase_4"/>
</dbReference>
<evidence type="ECO:0000256" key="3">
    <source>
        <dbReference type="ARBA" id="ARBA00022679"/>
    </source>
</evidence>
<keyword evidence="9" id="KW-1185">Reference proteome</keyword>
<dbReference type="CDD" id="cd06853">
    <property type="entry name" value="GT_WecA_like"/>
    <property type="match status" value="1"/>
</dbReference>
<evidence type="ECO:0000256" key="2">
    <source>
        <dbReference type="ARBA" id="ARBA00022475"/>
    </source>
</evidence>
<keyword evidence="2" id="KW-1003">Cell membrane</keyword>
<feature type="transmembrane region" description="Helical" evidence="7">
    <location>
        <begin position="147"/>
        <end position="170"/>
    </location>
</feature>
<organism evidence="8 9">
    <name type="scientific">Thermosipho ferrireducens</name>
    <dbReference type="NCBI Taxonomy" id="2571116"/>
    <lineage>
        <taxon>Bacteria</taxon>
        <taxon>Thermotogati</taxon>
        <taxon>Thermotogota</taxon>
        <taxon>Thermotogae</taxon>
        <taxon>Thermotogales</taxon>
        <taxon>Fervidobacteriaceae</taxon>
        <taxon>Thermosipho</taxon>
    </lineage>
</organism>
<keyword evidence="4 7" id="KW-0812">Transmembrane</keyword>
<dbReference type="Pfam" id="PF00953">
    <property type="entry name" value="Glycos_transf_4"/>
    <property type="match status" value="1"/>
</dbReference>
<dbReference type="RefSeq" id="WP_207565864.1">
    <property type="nucleotide sequence ID" value="NZ_CP071446.1"/>
</dbReference>
<dbReference type="PANTHER" id="PTHR22926:SF3">
    <property type="entry name" value="UNDECAPRENYL-PHOSPHATE ALPHA-N-ACETYLGLUCOSAMINYL 1-PHOSPHATE TRANSFERASE"/>
    <property type="match status" value="1"/>
</dbReference>
<evidence type="ECO:0000313" key="8">
    <source>
        <dbReference type="EMBL" id="QTA37140.1"/>
    </source>
</evidence>
<dbReference type="PANTHER" id="PTHR22926">
    <property type="entry name" value="PHOSPHO-N-ACETYLMURAMOYL-PENTAPEPTIDE-TRANSFERASE"/>
    <property type="match status" value="1"/>
</dbReference>
<comment type="subcellular location">
    <subcellularLocation>
        <location evidence="1">Cell membrane</location>
        <topology evidence="1">Multi-pass membrane protein</topology>
    </subcellularLocation>
</comment>
<dbReference type="EMBL" id="CP071446">
    <property type="protein sequence ID" value="QTA37140.1"/>
    <property type="molecule type" value="Genomic_DNA"/>
</dbReference>
<feature type="transmembrane region" description="Helical" evidence="7">
    <location>
        <begin position="33"/>
        <end position="51"/>
    </location>
</feature>
<feature type="transmembrane region" description="Helical" evidence="7">
    <location>
        <begin position="191"/>
        <end position="208"/>
    </location>
</feature>
<feature type="transmembrane region" description="Helical" evidence="7">
    <location>
        <begin position="94"/>
        <end position="116"/>
    </location>
</feature>
<gene>
    <name evidence="8" type="ORF">JYK00_05145</name>
</gene>
<dbReference type="GO" id="GO:0016740">
    <property type="term" value="F:transferase activity"/>
    <property type="evidence" value="ECO:0007669"/>
    <property type="project" value="UniProtKB-KW"/>
</dbReference>
<keyword evidence="5 7" id="KW-1133">Transmembrane helix</keyword>
<sequence>MVYLVTAVVNNRNLDLGLIAAFAAGFLDDMLHLTYKLKFFLGSVVAFIFVLQNDMTLFSFHGNLVYIITFFWFLAVTNGFNMVDGLNGLSTGIFIIYFLLTGNVTWIWTIFPVFLFNIYGKIFLGDSGTFFLSYMIIKFSTEISNDLLYLTIFFGYPSYEVASSFLRRIFSKKNPFLADRGHLHHVFTKKIGERLFLVMAYSLALFFGVLPHKFYSIIIYIGVCFFIYSFQRKFESGNSHFNL</sequence>
<feature type="transmembrane region" description="Helical" evidence="7">
    <location>
        <begin position="123"/>
        <end position="141"/>
    </location>
</feature>
<name>A0ABX7S7Q1_9BACT</name>
<evidence type="ECO:0000256" key="6">
    <source>
        <dbReference type="ARBA" id="ARBA00023136"/>
    </source>
</evidence>
<keyword evidence="3 8" id="KW-0808">Transferase</keyword>
<keyword evidence="6 7" id="KW-0472">Membrane</keyword>
<feature type="transmembrane region" description="Helical" evidence="7">
    <location>
        <begin position="214"/>
        <end position="230"/>
    </location>
</feature>
<evidence type="ECO:0000313" key="9">
    <source>
        <dbReference type="Proteomes" id="UP000671862"/>
    </source>
</evidence>
<dbReference type="Proteomes" id="UP000671862">
    <property type="component" value="Chromosome"/>
</dbReference>
<protein>
    <submittedName>
        <fullName evidence="8">Undecaprenyl/decaprenyl-phosphate alpha-N-acetylglucosaminyl 1-phosphate transferase</fullName>
    </submittedName>
</protein>
<feature type="transmembrane region" description="Helical" evidence="7">
    <location>
        <begin position="63"/>
        <end position="82"/>
    </location>
</feature>
<accession>A0ABX7S7Q1</accession>